<dbReference type="EMBL" id="HBUE01209991">
    <property type="protein sequence ID" value="CAG6534010.1"/>
    <property type="molecule type" value="Transcribed_RNA"/>
</dbReference>
<evidence type="ECO:0000256" key="1">
    <source>
        <dbReference type="SAM" id="Phobius"/>
    </source>
</evidence>
<dbReference type="EMBL" id="HBUE01316405">
    <property type="protein sequence ID" value="CAG6585910.1"/>
    <property type="molecule type" value="Transcribed_RNA"/>
</dbReference>
<feature type="transmembrane region" description="Helical" evidence="1">
    <location>
        <begin position="29"/>
        <end position="50"/>
    </location>
</feature>
<keyword evidence="1" id="KW-0472">Membrane</keyword>
<keyword evidence="1" id="KW-1133">Transmembrane helix</keyword>
<evidence type="ECO:0000313" key="2">
    <source>
        <dbReference type="EMBL" id="CAG6534010.1"/>
    </source>
</evidence>
<protein>
    <submittedName>
        <fullName evidence="2">(northern house mosquito) hypothetical protein</fullName>
    </submittedName>
</protein>
<name>A0A8D8MNB4_CULPI</name>
<organism evidence="2">
    <name type="scientific">Culex pipiens</name>
    <name type="common">House mosquito</name>
    <dbReference type="NCBI Taxonomy" id="7175"/>
    <lineage>
        <taxon>Eukaryota</taxon>
        <taxon>Metazoa</taxon>
        <taxon>Ecdysozoa</taxon>
        <taxon>Arthropoda</taxon>
        <taxon>Hexapoda</taxon>
        <taxon>Insecta</taxon>
        <taxon>Pterygota</taxon>
        <taxon>Neoptera</taxon>
        <taxon>Endopterygota</taxon>
        <taxon>Diptera</taxon>
        <taxon>Nematocera</taxon>
        <taxon>Culicoidea</taxon>
        <taxon>Culicidae</taxon>
        <taxon>Culicinae</taxon>
        <taxon>Culicini</taxon>
        <taxon>Culex</taxon>
        <taxon>Culex</taxon>
    </lineage>
</organism>
<keyword evidence="1" id="KW-0812">Transmembrane</keyword>
<proteinExistence type="predicted"/>
<feature type="transmembrane region" description="Helical" evidence="1">
    <location>
        <begin position="71"/>
        <end position="97"/>
    </location>
</feature>
<dbReference type="EMBL" id="HBUE01080443">
    <property type="protein sequence ID" value="CAG6477298.1"/>
    <property type="molecule type" value="Transcribed_RNA"/>
</dbReference>
<sequence length="118" mass="12796">MPIATPAAKAHTNTCRSFSLQPDSSPIRLVYHFLAFLDFCFSASSAWFSLRSTKRSALSAQLGPCPVTASSTLSVTLSTFLLILFQSIVMYPCWLAICSRMMPPPTATAAALPTFIVM</sequence>
<accession>A0A8D8MNB4</accession>
<reference evidence="2" key="1">
    <citation type="submission" date="2021-05" db="EMBL/GenBank/DDBJ databases">
        <authorList>
            <person name="Alioto T."/>
            <person name="Alioto T."/>
            <person name="Gomez Garrido J."/>
        </authorList>
    </citation>
    <scope>NUCLEOTIDE SEQUENCE</scope>
</reference>
<dbReference type="AlphaFoldDB" id="A0A8D8MNB4"/>